<feature type="region of interest" description="Disordered" evidence="1">
    <location>
        <begin position="72"/>
        <end position="93"/>
    </location>
</feature>
<sequence>MKTTDPAQEAMLKAFRQQRQAMSTAFSKQEDELAAGHRDRQKRVATFVDSLAKASDTTRARLQSDWDQEVARLRQQAGRSQDSRRDRASQDANAHDAFALRTLRACQEFANEFNKERNTAYDRALEELYALCNRTLGDSSSHSAKLSRLNGGSSRPSVLLNDLLKTIRVELELPDPPRKSRDAAGNDPRVPGTQDSVTRALNHPVDTGALPDPDPTQRGDPTTTQPLDAPASFLEELDTKFASDQQFREAYHASAEEQFSNALTRWNNEVANTRGRLDSLFDSFTHSVVTPPSQSSSKSSARWDSFYSAEQRRNQEVLAVFRRAVADTEGTIHRAVSSVRLLEFRAANMNISTVTQKAEPRNPSPVSHGFVCTGASFTPNACVFQRTERKSFPACETPTSRPETRASSVEPFLPGIIPPPPTGYAQNNPRYPTGVTIIDPPILPPGLIPPSPRLYPEMMGSPLSFHAASPELSLEFTLAQTKRQQDFDASQNERRLTSTAEEARRAHDFALALVRWKVETDADELARKAKFAEASSAARDAWAQHEETLERDFQLGQEMMSTAFYAANEARQKAFVAALRNINDQVYDQVYSVLDEVMFAFLAYLHD</sequence>
<accession>A0A165DHR0</accession>
<gene>
    <name evidence="2" type="ORF">EXIGLDRAFT_727006</name>
</gene>
<evidence type="ECO:0000256" key="1">
    <source>
        <dbReference type="SAM" id="MobiDB-lite"/>
    </source>
</evidence>
<evidence type="ECO:0000313" key="3">
    <source>
        <dbReference type="Proteomes" id="UP000077266"/>
    </source>
</evidence>
<name>A0A165DHR0_EXIGL</name>
<dbReference type="AlphaFoldDB" id="A0A165DHR0"/>
<protein>
    <submittedName>
        <fullName evidence="2">Uncharacterized protein</fullName>
    </submittedName>
</protein>
<proteinExistence type="predicted"/>
<feature type="compositionally biased region" description="Polar residues" evidence="1">
    <location>
        <begin position="397"/>
        <end position="407"/>
    </location>
</feature>
<keyword evidence="3" id="KW-1185">Reference proteome</keyword>
<feature type="region of interest" description="Disordered" evidence="1">
    <location>
        <begin position="393"/>
        <end position="412"/>
    </location>
</feature>
<feature type="region of interest" description="Disordered" evidence="1">
    <location>
        <begin position="171"/>
        <end position="228"/>
    </location>
</feature>
<dbReference type="Proteomes" id="UP000077266">
    <property type="component" value="Unassembled WGS sequence"/>
</dbReference>
<organism evidence="2 3">
    <name type="scientific">Exidia glandulosa HHB12029</name>
    <dbReference type="NCBI Taxonomy" id="1314781"/>
    <lineage>
        <taxon>Eukaryota</taxon>
        <taxon>Fungi</taxon>
        <taxon>Dikarya</taxon>
        <taxon>Basidiomycota</taxon>
        <taxon>Agaricomycotina</taxon>
        <taxon>Agaricomycetes</taxon>
        <taxon>Auriculariales</taxon>
        <taxon>Exidiaceae</taxon>
        <taxon>Exidia</taxon>
    </lineage>
</organism>
<dbReference type="EMBL" id="KV426219">
    <property type="protein sequence ID" value="KZV84557.1"/>
    <property type="molecule type" value="Genomic_DNA"/>
</dbReference>
<dbReference type="InParanoid" id="A0A165DHR0"/>
<reference evidence="2 3" key="1">
    <citation type="journal article" date="2016" name="Mol. Biol. Evol.">
        <title>Comparative Genomics of Early-Diverging Mushroom-Forming Fungi Provides Insights into the Origins of Lignocellulose Decay Capabilities.</title>
        <authorList>
            <person name="Nagy L.G."/>
            <person name="Riley R."/>
            <person name="Tritt A."/>
            <person name="Adam C."/>
            <person name="Daum C."/>
            <person name="Floudas D."/>
            <person name="Sun H."/>
            <person name="Yadav J.S."/>
            <person name="Pangilinan J."/>
            <person name="Larsson K.H."/>
            <person name="Matsuura K."/>
            <person name="Barry K."/>
            <person name="Labutti K."/>
            <person name="Kuo R."/>
            <person name="Ohm R.A."/>
            <person name="Bhattacharya S.S."/>
            <person name="Shirouzu T."/>
            <person name="Yoshinaga Y."/>
            <person name="Martin F.M."/>
            <person name="Grigoriev I.V."/>
            <person name="Hibbett D.S."/>
        </authorList>
    </citation>
    <scope>NUCLEOTIDE SEQUENCE [LARGE SCALE GENOMIC DNA]</scope>
    <source>
        <strain evidence="2 3">HHB12029</strain>
    </source>
</reference>
<feature type="compositionally biased region" description="Basic and acidic residues" evidence="1">
    <location>
        <begin position="171"/>
        <end position="184"/>
    </location>
</feature>
<evidence type="ECO:0000313" key="2">
    <source>
        <dbReference type="EMBL" id="KZV84557.1"/>
    </source>
</evidence>